<dbReference type="SMART" id="SM00382">
    <property type="entry name" value="AAA"/>
    <property type="match status" value="1"/>
</dbReference>
<dbReference type="SMART" id="SM00091">
    <property type="entry name" value="PAS"/>
    <property type="match status" value="1"/>
</dbReference>
<dbReference type="PANTHER" id="PTHR32071">
    <property type="entry name" value="TRANSCRIPTIONAL REGULATORY PROTEIN"/>
    <property type="match status" value="1"/>
</dbReference>
<evidence type="ECO:0000259" key="5">
    <source>
        <dbReference type="PROSITE" id="PS50045"/>
    </source>
</evidence>
<dbReference type="PROSITE" id="PS00676">
    <property type="entry name" value="SIGMA54_INTERACT_2"/>
    <property type="match status" value="1"/>
</dbReference>
<organism evidence="6 7">
    <name type="scientific">Sporomusa malonica</name>
    <dbReference type="NCBI Taxonomy" id="112901"/>
    <lineage>
        <taxon>Bacteria</taxon>
        <taxon>Bacillati</taxon>
        <taxon>Bacillota</taxon>
        <taxon>Negativicutes</taxon>
        <taxon>Selenomonadales</taxon>
        <taxon>Sporomusaceae</taxon>
        <taxon>Sporomusa</taxon>
    </lineage>
</organism>
<feature type="domain" description="Sigma-54 factor interaction" evidence="5">
    <location>
        <begin position="292"/>
        <end position="521"/>
    </location>
</feature>
<dbReference type="InterPro" id="IPR035965">
    <property type="entry name" value="PAS-like_dom_sf"/>
</dbReference>
<dbReference type="FunFam" id="3.40.50.300:FF:000006">
    <property type="entry name" value="DNA-binding transcriptional regulator NtrC"/>
    <property type="match status" value="1"/>
</dbReference>
<evidence type="ECO:0000256" key="4">
    <source>
        <dbReference type="ARBA" id="ARBA00023163"/>
    </source>
</evidence>
<dbReference type="EMBL" id="FWXI01000001">
    <property type="protein sequence ID" value="SMC32105.1"/>
    <property type="molecule type" value="Genomic_DNA"/>
</dbReference>
<name>A0A1W1Y7K2_9FIRM</name>
<dbReference type="AlphaFoldDB" id="A0A1W1Y7K2"/>
<proteinExistence type="predicted"/>
<dbReference type="SUPFAM" id="SSF46689">
    <property type="entry name" value="Homeodomain-like"/>
    <property type="match status" value="1"/>
</dbReference>
<dbReference type="Gene3D" id="1.10.8.60">
    <property type="match status" value="1"/>
</dbReference>
<dbReference type="Pfam" id="PF00989">
    <property type="entry name" value="PAS"/>
    <property type="match status" value="1"/>
</dbReference>
<accession>A0A1W1Y7K2</accession>
<dbReference type="InterPro" id="IPR013767">
    <property type="entry name" value="PAS_fold"/>
</dbReference>
<dbReference type="InterPro" id="IPR058031">
    <property type="entry name" value="AAA_lid_NorR"/>
</dbReference>
<keyword evidence="4" id="KW-0804">Transcription</keyword>
<dbReference type="GO" id="GO:0006355">
    <property type="term" value="P:regulation of DNA-templated transcription"/>
    <property type="evidence" value="ECO:0007669"/>
    <property type="project" value="InterPro"/>
</dbReference>
<dbReference type="SUPFAM" id="SSF52540">
    <property type="entry name" value="P-loop containing nucleoside triphosphate hydrolases"/>
    <property type="match status" value="1"/>
</dbReference>
<dbReference type="Pfam" id="PF06506">
    <property type="entry name" value="PrpR_N"/>
    <property type="match status" value="1"/>
</dbReference>
<dbReference type="STRING" id="112901.SAMN04488500_10176"/>
<keyword evidence="3" id="KW-0805">Transcription regulation</keyword>
<dbReference type="InterPro" id="IPR025943">
    <property type="entry name" value="Sigma_54_int_dom_ATP-bd_2"/>
</dbReference>
<dbReference type="Gene3D" id="3.40.50.2300">
    <property type="match status" value="1"/>
</dbReference>
<dbReference type="InterPro" id="IPR009057">
    <property type="entry name" value="Homeodomain-like_sf"/>
</dbReference>
<keyword evidence="7" id="KW-1185">Reference proteome</keyword>
<dbReference type="SUPFAM" id="SSF55785">
    <property type="entry name" value="PYP-like sensor domain (PAS domain)"/>
    <property type="match status" value="1"/>
</dbReference>
<dbReference type="InterPro" id="IPR002197">
    <property type="entry name" value="HTH_Fis"/>
</dbReference>
<dbReference type="Pfam" id="PF25601">
    <property type="entry name" value="AAA_lid_14"/>
    <property type="match status" value="1"/>
</dbReference>
<dbReference type="CDD" id="cd00009">
    <property type="entry name" value="AAA"/>
    <property type="match status" value="1"/>
</dbReference>
<dbReference type="InterPro" id="IPR025662">
    <property type="entry name" value="Sigma_54_int_dom_ATP-bd_1"/>
</dbReference>
<dbReference type="Gene3D" id="3.40.50.300">
    <property type="entry name" value="P-loop containing nucleotide triphosphate hydrolases"/>
    <property type="match status" value="1"/>
</dbReference>
<evidence type="ECO:0000256" key="3">
    <source>
        <dbReference type="ARBA" id="ARBA00023015"/>
    </source>
</evidence>
<keyword evidence="2" id="KW-0067">ATP-binding</keyword>
<dbReference type="Gene3D" id="3.30.450.20">
    <property type="entry name" value="PAS domain"/>
    <property type="match status" value="1"/>
</dbReference>
<dbReference type="Pfam" id="PF02954">
    <property type="entry name" value="HTH_8"/>
    <property type="match status" value="1"/>
</dbReference>
<evidence type="ECO:0000256" key="2">
    <source>
        <dbReference type="ARBA" id="ARBA00022840"/>
    </source>
</evidence>
<dbReference type="InterPro" id="IPR003593">
    <property type="entry name" value="AAA+_ATPase"/>
</dbReference>
<gene>
    <name evidence="6" type="ORF">SAMN04488500_10176</name>
</gene>
<dbReference type="Gene3D" id="1.10.10.60">
    <property type="entry name" value="Homeodomain-like"/>
    <property type="match status" value="1"/>
</dbReference>
<dbReference type="InterPro" id="IPR002078">
    <property type="entry name" value="Sigma_54_int"/>
</dbReference>
<dbReference type="InterPro" id="IPR027417">
    <property type="entry name" value="P-loop_NTPase"/>
</dbReference>
<dbReference type="PROSITE" id="PS00675">
    <property type="entry name" value="SIGMA54_INTERACT_1"/>
    <property type="match status" value="1"/>
</dbReference>
<reference evidence="6 7" key="1">
    <citation type="submission" date="2017-04" db="EMBL/GenBank/DDBJ databases">
        <authorList>
            <person name="Afonso C.L."/>
            <person name="Miller P.J."/>
            <person name="Scott M.A."/>
            <person name="Spackman E."/>
            <person name="Goraichik I."/>
            <person name="Dimitrov K.M."/>
            <person name="Suarez D.L."/>
            <person name="Swayne D.E."/>
        </authorList>
    </citation>
    <scope>NUCLEOTIDE SEQUENCE [LARGE SCALE GENOMIC DNA]</scope>
    <source>
        <strain evidence="6 7">DSM 5090</strain>
    </source>
</reference>
<dbReference type="PANTHER" id="PTHR32071:SF57">
    <property type="entry name" value="C4-DICARBOXYLATE TRANSPORT TRANSCRIPTIONAL REGULATORY PROTEIN DCTD"/>
    <property type="match status" value="1"/>
</dbReference>
<dbReference type="NCBIfam" id="TIGR00229">
    <property type="entry name" value="sensory_box"/>
    <property type="match status" value="1"/>
</dbReference>
<dbReference type="Proteomes" id="UP000192738">
    <property type="component" value="Unassembled WGS sequence"/>
</dbReference>
<keyword evidence="1" id="KW-0547">Nucleotide-binding</keyword>
<dbReference type="Pfam" id="PF00158">
    <property type="entry name" value="Sigma54_activat"/>
    <property type="match status" value="1"/>
</dbReference>
<dbReference type="GO" id="GO:0043565">
    <property type="term" value="F:sequence-specific DNA binding"/>
    <property type="evidence" value="ECO:0007669"/>
    <property type="project" value="InterPro"/>
</dbReference>
<dbReference type="SUPFAM" id="SSF159800">
    <property type="entry name" value="PrpR receptor domain-like"/>
    <property type="match status" value="1"/>
</dbReference>
<dbReference type="GO" id="GO:0000156">
    <property type="term" value="F:phosphorelay response regulator activity"/>
    <property type="evidence" value="ECO:0007669"/>
    <property type="project" value="InterPro"/>
</dbReference>
<sequence length="597" mass="65873">MVVSGSFEAGVIAAKEAVDKGAEMIISCGGTAQLIAAAINVPVVEIKVTVLDVLNALGKVKPKKSLVGIAGFPNVIYGCEKLLNFCKMPLQVINLENHSEAKEKILTAAHQGIRVIVGDSISVETAIQLGLQGILIQSDKNSISQAIKEAQLIVGVRRNEQERFQLLKIIIESSTDGIISIDSNNRINIFNPMAEEIFQMPAAQAIAQPVTAIIPNTRLPQVIAHGISEIGDIQYIGSKVIATKRIPIKIGNEVVGAVANFQDITQLQRYEQDIRQKLYAKGLTAKVSIDEIIGTSAALTITKERARLYGATDSTILITGESGTGKEMFAQSIHNLSKRKNGPFVAINCAALPDNLLESELFGYEEGAFTGARKGGKPGLLELAHNGTVFLDEISEMHLILQSRLLRVLQEKEVMRLGGDRVIPIDVRYIAATNQNLDELVANKQFRQDLYYRLNILRVHVPPLRERTSDIPALAEYFIKKFNKQHKKDVTISAGIQKILKKHRWPGNVREFANSIERAVLLATGNMIGESCIRQALFHDHDVMHDEAETMDTNILSNLEHHTITKILAEEGFNYTKTANRLGINRTTLWRKLHKLC</sequence>
<dbReference type="InterPro" id="IPR010524">
    <property type="entry name" value="Sig_transdc_resp-reg_PrpR_N"/>
</dbReference>
<evidence type="ECO:0000313" key="7">
    <source>
        <dbReference type="Proteomes" id="UP000192738"/>
    </source>
</evidence>
<dbReference type="InterPro" id="IPR000014">
    <property type="entry name" value="PAS"/>
</dbReference>
<dbReference type="PROSITE" id="PS50045">
    <property type="entry name" value="SIGMA54_INTERACT_4"/>
    <property type="match status" value="1"/>
</dbReference>
<evidence type="ECO:0000313" key="6">
    <source>
        <dbReference type="EMBL" id="SMC32105.1"/>
    </source>
</evidence>
<dbReference type="CDD" id="cd00130">
    <property type="entry name" value="PAS"/>
    <property type="match status" value="1"/>
</dbReference>
<protein>
    <submittedName>
        <fullName evidence="6">PAS domain S-box-containing protein</fullName>
    </submittedName>
</protein>
<dbReference type="Gene3D" id="3.40.50.10660">
    <property type="entry name" value="PrpR receptor domain-like"/>
    <property type="match status" value="1"/>
</dbReference>
<evidence type="ECO:0000256" key="1">
    <source>
        <dbReference type="ARBA" id="ARBA00022741"/>
    </source>
</evidence>
<dbReference type="GO" id="GO:0005524">
    <property type="term" value="F:ATP binding"/>
    <property type="evidence" value="ECO:0007669"/>
    <property type="project" value="UniProtKB-KW"/>
</dbReference>